<protein>
    <recommendedName>
        <fullName evidence="2">DUF2292 domain-containing protein</fullName>
    </recommendedName>
</protein>
<sequence length="47" mass="5331">MSAGEQFSFLIEKHIAERMDRVITFNDGRVISVEAQGGDLLYTVERT</sequence>
<dbReference type="AlphaFoldDB" id="A0AAU8LVR8"/>
<accession>A0AAU8LVR8</accession>
<proteinExistence type="predicted"/>
<name>A0AAU8LVR8_9BACT</name>
<gene>
    <name evidence="1" type="ORF">Q3M24_22385</name>
</gene>
<dbReference type="EMBL" id="CP159373">
    <property type="protein sequence ID" value="XCN72988.1"/>
    <property type="molecule type" value="Genomic_DNA"/>
</dbReference>
<evidence type="ECO:0008006" key="2">
    <source>
        <dbReference type="Google" id="ProtNLM"/>
    </source>
</evidence>
<reference evidence="1" key="1">
    <citation type="journal article" date="2024" name="Syst. Appl. Microbiol.">
        <title>First single-strain enrichments of Electrothrix cable bacteria, description of E. aestuarii sp. nov. and E. rattekaaiensis sp. nov., and proposal of a cable bacteria taxonomy following the rules of the SeqCode.</title>
        <authorList>
            <person name="Plum-Jensen L.E."/>
            <person name="Schramm A."/>
            <person name="Marshall I.P.G."/>
        </authorList>
    </citation>
    <scope>NUCLEOTIDE SEQUENCE</scope>
    <source>
        <strain evidence="1">Rat1</strain>
    </source>
</reference>
<organism evidence="1">
    <name type="scientific">Candidatus Electrothrix aestuarii</name>
    <dbReference type="NCBI Taxonomy" id="3062594"/>
    <lineage>
        <taxon>Bacteria</taxon>
        <taxon>Pseudomonadati</taxon>
        <taxon>Thermodesulfobacteriota</taxon>
        <taxon>Desulfobulbia</taxon>
        <taxon>Desulfobulbales</taxon>
        <taxon>Desulfobulbaceae</taxon>
        <taxon>Candidatus Electrothrix</taxon>
    </lineage>
</organism>
<reference evidence="1" key="2">
    <citation type="submission" date="2024-06" db="EMBL/GenBank/DDBJ databases">
        <authorList>
            <person name="Plum-Jensen L.E."/>
            <person name="Schramm A."/>
            <person name="Marshall I.P.G."/>
        </authorList>
    </citation>
    <scope>NUCLEOTIDE SEQUENCE</scope>
    <source>
        <strain evidence="1">Rat1</strain>
    </source>
</reference>
<evidence type="ECO:0000313" key="1">
    <source>
        <dbReference type="EMBL" id="XCN72988.1"/>
    </source>
</evidence>
<dbReference type="KEGG" id="eaj:Q3M24_22385"/>